<sequence>MKKKSLANVLRGANSRVKGLVTVKSGRLDTADDDTQWRGPARPPSLVIRKPSITNMSLLGVKTIWHFPPDPRLIFEGATSKVWLRDNVKT</sequence>
<reference evidence="1" key="2">
    <citation type="submission" date="2023-04" db="EMBL/GenBank/DDBJ databases">
        <authorList>
            <person name="Bu L."/>
            <person name="Lu L."/>
            <person name="Laidemitt M.R."/>
            <person name="Zhang S.M."/>
            <person name="Mutuku M."/>
            <person name="Mkoji G."/>
            <person name="Steinauer M."/>
            <person name="Loker E.S."/>
        </authorList>
    </citation>
    <scope>NUCLEOTIDE SEQUENCE</scope>
    <source>
        <strain evidence="1">KasaAsao</strain>
        <tissue evidence="1">Whole Snail</tissue>
    </source>
</reference>
<proteinExistence type="predicted"/>
<gene>
    <name evidence="1" type="ORF">Bpfe_030615</name>
</gene>
<dbReference type="AlphaFoldDB" id="A0AAD8AQA0"/>
<name>A0AAD8AQA0_BIOPF</name>
<protein>
    <submittedName>
        <fullName evidence="1">Uncharacterized protein</fullName>
    </submittedName>
</protein>
<comment type="caution">
    <text evidence="1">The sequence shown here is derived from an EMBL/GenBank/DDBJ whole genome shotgun (WGS) entry which is preliminary data.</text>
</comment>
<keyword evidence="2" id="KW-1185">Reference proteome</keyword>
<evidence type="ECO:0000313" key="1">
    <source>
        <dbReference type="EMBL" id="KAK0039952.1"/>
    </source>
</evidence>
<dbReference type="Proteomes" id="UP001233172">
    <property type="component" value="Unassembled WGS sequence"/>
</dbReference>
<organism evidence="1 2">
    <name type="scientific">Biomphalaria pfeifferi</name>
    <name type="common">Bloodfluke planorb</name>
    <name type="synonym">Freshwater snail</name>
    <dbReference type="NCBI Taxonomy" id="112525"/>
    <lineage>
        <taxon>Eukaryota</taxon>
        <taxon>Metazoa</taxon>
        <taxon>Spiralia</taxon>
        <taxon>Lophotrochozoa</taxon>
        <taxon>Mollusca</taxon>
        <taxon>Gastropoda</taxon>
        <taxon>Heterobranchia</taxon>
        <taxon>Euthyneura</taxon>
        <taxon>Panpulmonata</taxon>
        <taxon>Hygrophila</taxon>
        <taxon>Lymnaeoidea</taxon>
        <taxon>Planorbidae</taxon>
        <taxon>Biomphalaria</taxon>
    </lineage>
</organism>
<evidence type="ECO:0000313" key="2">
    <source>
        <dbReference type="Proteomes" id="UP001233172"/>
    </source>
</evidence>
<dbReference type="EMBL" id="JASAOG010000373">
    <property type="protein sequence ID" value="KAK0039952.1"/>
    <property type="molecule type" value="Genomic_DNA"/>
</dbReference>
<accession>A0AAD8AQA0</accession>
<reference evidence="1" key="1">
    <citation type="journal article" date="2023" name="PLoS Negl. Trop. Dis.">
        <title>A genome sequence for Biomphalaria pfeifferi, the major vector snail for the human-infecting parasite Schistosoma mansoni.</title>
        <authorList>
            <person name="Bu L."/>
            <person name="Lu L."/>
            <person name="Laidemitt M.R."/>
            <person name="Zhang S.M."/>
            <person name="Mutuku M."/>
            <person name="Mkoji G."/>
            <person name="Steinauer M."/>
            <person name="Loker E.S."/>
        </authorList>
    </citation>
    <scope>NUCLEOTIDE SEQUENCE</scope>
    <source>
        <strain evidence="1">KasaAsao</strain>
    </source>
</reference>